<name>A0ABU1FER1_9RHOB</name>
<dbReference type="Proteomes" id="UP001247754">
    <property type="component" value="Unassembled WGS sequence"/>
</dbReference>
<sequence length="493" mass="51918">MAIVSTGQITIVDTNDARPITAFITTTPGMQQVFTKDESLESYTPNWQSGASLALTAKVYAGSTNAAEDVTGLLTNRKWYVDPPTATPITGTSALVSSNAQMSTRFTSGAGHTFTVVHDASGSTLTISANLLPTVPQVVVYFEGDYTDPVTGLVSHVIAQISLNVVKTGTNAVYLQIEGSTAIEQGTGATKNVTAVAARLIRAAGVDTTGITYRWFENHGADQIINTAPYNTKYGMRTTAVGAAPVLAVGNIGSNLPASAAWTGHNTLTIHESAVQDMGIYRVEAKDADGTIYQTYFTIYDVSDPYDVRINSSAGDKLQNGVGSTNLTPGVFYGSTQITDLTGWTFTWTFYNRDGKRGAFVDATRTAVSGGRTISANTAGSNAVFTYSGSPITFAAGDLLKCVTPGGAEVFFEVASGTGNTVTIRGPNVHGAYVAFANWLGQPTVNQFQNGKLFVCQGATTQGRVTTNGSDPLTVTGDDIDVKTRIFCEANRP</sequence>
<comment type="caution">
    <text evidence="1">The sequence shown here is derived from an EMBL/GenBank/DDBJ whole genome shotgun (WGS) entry which is preliminary data.</text>
</comment>
<evidence type="ECO:0000313" key="1">
    <source>
        <dbReference type="EMBL" id="MDR5655370.1"/>
    </source>
</evidence>
<organism evidence="1 2">
    <name type="scientific">Ruixingdingia sedimenti</name>
    <dbReference type="NCBI Taxonomy" id="3073604"/>
    <lineage>
        <taxon>Bacteria</taxon>
        <taxon>Pseudomonadati</taxon>
        <taxon>Pseudomonadota</taxon>
        <taxon>Alphaproteobacteria</taxon>
        <taxon>Rhodobacterales</taxon>
        <taxon>Paracoccaceae</taxon>
        <taxon>Ruixingdingia</taxon>
    </lineage>
</organism>
<gene>
    <name evidence="1" type="ORF">RGD00_22435</name>
</gene>
<protein>
    <submittedName>
        <fullName evidence="1">Uncharacterized protein</fullName>
    </submittedName>
</protein>
<accession>A0ABU1FER1</accession>
<proteinExistence type="predicted"/>
<reference evidence="1 2" key="1">
    <citation type="submission" date="2023-09" db="EMBL/GenBank/DDBJ databases">
        <title>Xinfangfangia sedmenti sp. nov., isolated the sedment.</title>
        <authorList>
            <person name="Xu L."/>
        </authorList>
    </citation>
    <scope>NUCLEOTIDE SEQUENCE [LARGE SCALE GENOMIC DNA]</scope>
    <source>
        <strain evidence="1 2">LG-4</strain>
    </source>
</reference>
<dbReference type="RefSeq" id="WP_310459470.1">
    <property type="nucleotide sequence ID" value="NZ_JAVKPH010000067.1"/>
</dbReference>
<keyword evidence="2" id="KW-1185">Reference proteome</keyword>
<evidence type="ECO:0000313" key="2">
    <source>
        <dbReference type="Proteomes" id="UP001247754"/>
    </source>
</evidence>
<dbReference type="EMBL" id="JAVKPH010000067">
    <property type="protein sequence ID" value="MDR5655370.1"/>
    <property type="molecule type" value="Genomic_DNA"/>
</dbReference>